<accession>A0A2X2D863</accession>
<dbReference type="EMBL" id="UAUF01000015">
    <property type="protein sequence ID" value="SPZ16378.1"/>
    <property type="molecule type" value="Genomic_DNA"/>
</dbReference>
<feature type="compositionally biased region" description="Polar residues" evidence="1">
    <location>
        <begin position="1"/>
        <end position="10"/>
    </location>
</feature>
<dbReference type="AlphaFoldDB" id="A0A2X2D863"/>
<protein>
    <submittedName>
        <fullName evidence="2">Uncharacterized protein</fullName>
    </submittedName>
</protein>
<feature type="compositionally biased region" description="Basic residues" evidence="1">
    <location>
        <begin position="92"/>
        <end position="105"/>
    </location>
</feature>
<evidence type="ECO:0000256" key="1">
    <source>
        <dbReference type="SAM" id="MobiDB-lite"/>
    </source>
</evidence>
<proteinExistence type="predicted"/>
<reference evidence="2 3" key="1">
    <citation type="submission" date="2018-06" db="EMBL/GenBank/DDBJ databases">
        <authorList>
            <consortium name="Pathogen Informatics"/>
            <person name="Doyle S."/>
        </authorList>
    </citation>
    <scope>NUCLEOTIDE SEQUENCE [LARGE SCALE GENOMIC DNA]</scope>
    <source>
        <strain evidence="2 3">NCTC11842</strain>
    </source>
</reference>
<dbReference type="Proteomes" id="UP000250443">
    <property type="component" value="Unassembled WGS sequence"/>
</dbReference>
<gene>
    <name evidence="2" type="ORF">NCTC11842_05410</name>
</gene>
<evidence type="ECO:0000313" key="3">
    <source>
        <dbReference type="Proteomes" id="UP000250443"/>
    </source>
</evidence>
<dbReference type="RefSeq" id="WP_010799018.1">
    <property type="nucleotide sequence ID" value="NZ_CP069263.1"/>
</dbReference>
<organism evidence="2 3">
    <name type="scientific">Pseudomonas luteola</name>
    <dbReference type="NCBI Taxonomy" id="47886"/>
    <lineage>
        <taxon>Bacteria</taxon>
        <taxon>Pseudomonadati</taxon>
        <taxon>Pseudomonadota</taxon>
        <taxon>Gammaproteobacteria</taxon>
        <taxon>Pseudomonadales</taxon>
        <taxon>Pseudomonadaceae</taxon>
        <taxon>Pseudomonas</taxon>
    </lineage>
</organism>
<feature type="compositionally biased region" description="Polar residues" evidence="1">
    <location>
        <begin position="17"/>
        <end position="26"/>
    </location>
</feature>
<sequence>MVMHYSTGTDQVACGRSSPNVSTQPDQVTCKTCLRSAAYAAATVTDTQVQEIAAPVPAAKTQPVEQSVTYRTRSVAFAEWQNKLADGSRLPRGQHFKGPQKKAAL</sequence>
<evidence type="ECO:0000313" key="2">
    <source>
        <dbReference type="EMBL" id="SPZ16378.1"/>
    </source>
</evidence>
<name>A0A2X2D863_PSELU</name>
<feature type="region of interest" description="Disordered" evidence="1">
    <location>
        <begin position="86"/>
        <end position="105"/>
    </location>
</feature>
<feature type="region of interest" description="Disordered" evidence="1">
    <location>
        <begin position="1"/>
        <end position="26"/>
    </location>
</feature>